<accession>A0A1I5TQP3</accession>
<dbReference type="AlphaFoldDB" id="A0A1I5TQP3"/>
<dbReference type="Proteomes" id="UP000199227">
    <property type="component" value="Unassembled WGS sequence"/>
</dbReference>
<feature type="transmembrane region" description="Helical" evidence="1">
    <location>
        <begin position="143"/>
        <end position="161"/>
    </location>
</feature>
<dbReference type="EMBL" id="FOXB01000047">
    <property type="protein sequence ID" value="SFP85392.1"/>
    <property type="molecule type" value="Genomic_DNA"/>
</dbReference>
<evidence type="ECO:0000256" key="1">
    <source>
        <dbReference type="SAM" id="Phobius"/>
    </source>
</evidence>
<reference evidence="2 3" key="1">
    <citation type="submission" date="2016-10" db="EMBL/GenBank/DDBJ databases">
        <authorList>
            <person name="de Groot N.N."/>
        </authorList>
    </citation>
    <scope>NUCLEOTIDE SEQUENCE [LARGE SCALE GENOMIC DNA]</scope>
    <source>
        <strain evidence="2 3">EP1-55-1</strain>
    </source>
</reference>
<sequence>MELFATVISGVLIFVLGQLLLKLVVEPLQELKKEIALTLDSLFFYKYKISSPNANLEKDIFEVSSILRKHSSNLEVKSSIIPFYNCWYKLRILPSKKNIKKATNKLIGISNSLSPNNNNNNGIENSFQVKEVKTLLRTSSKSSIIKSLIITIIILLSIYFLNSAINNAVKFYCDKNITTVRDSKK</sequence>
<dbReference type="STRING" id="223786.SAMN05216234_1473"/>
<protein>
    <submittedName>
        <fullName evidence="2">Uncharacterized protein</fullName>
    </submittedName>
</protein>
<name>A0A1I5TQP3_9BACT</name>
<feature type="transmembrane region" description="Helical" evidence="1">
    <location>
        <begin position="6"/>
        <end position="25"/>
    </location>
</feature>
<keyword evidence="1" id="KW-1133">Transmembrane helix</keyword>
<dbReference type="RefSeq" id="WP_092913887.1">
    <property type="nucleotide sequence ID" value="NZ_FOXB01000047.1"/>
</dbReference>
<evidence type="ECO:0000313" key="2">
    <source>
        <dbReference type="EMBL" id="SFP85392.1"/>
    </source>
</evidence>
<proteinExistence type="predicted"/>
<organism evidence="2 3">
    <name type="scientific">Hydrogenimonas thermophila</name>
    <dbReference type="NCBI Taxonomy" id="223786"/>
    <lineage>
        <taxon>Bacteria</taxon>
        <taxon>Pseudomonadati</taxon>
        <taxon>Campylobacterota</taxon>
        <taxon>Epsilonproteobacteria</taxon>
        <taxon>Campylobacterales</taxon>
        <taxon>Hydrogenimonadaceae</taxon>
        <taxon>Hydrogenimonas</taxon>
    </lineage>
</organism>
<gene>
    <name evidence="2" type="ORF">SAMN05216234_1473</name>
</gene>
<keyword evidence="3" id="KW-1185">Reference proteome</keyword>
<keyword evidence="1" id="KW-0812">Transmembrane</keyword>
<dbReference type="OrthoDB" id="7064947at2"/>
<evidence type="ECO:0000313" key="3">
    <source>
        <dbReference type="Proteomes" id="UP000199227"/>
    </source>
</evidence>
<keyword evidence="1" id="KW-0472">Membrane</keyword>